<sequence>MPITPPGLALAMRLVAAGIPDGLAAVLAETCTVRPEKRTGEAGACVVDQAAALQVVEWLEAQLGPGASTRDAVVAMLGAGAVLFGAEESGRLVLKHVPAAAEAIEEMSRESEEAAGQDPLVSVEARAEPLMLRAALERAAATDPRFDHELYMDESVLLPGFLLVTREDGESVELNGALVSTPGGFVFVLTDSMLSGATAGLVPPGELDQGALVFGLDQLVGAVFFAPVVLDGLGAWEGVDFGPSPDGELYAHFEVRNHALISVCIAYSQLPASKQDILLRRFETIAERVDAVLRG</sequence>
<keyword evidence="2" id="KW-1185">Reference proteome</keyword>
<evidence type="ECO:0000313" key="2">
    <source>
        <dbReference type="Proteomes" id="UP000639051"/>
    </source>
</evidence>
<proteinExistence type="predicted"/>
<comment type="caution">
    <text evidence="1">The sequence shown here is derived from an EMBL/GenBank/DDBJ whole genome shotgun (WGS) entry which is preliminary data.</text>
</comment>
<reference evidence="1 2" key="1">
    <citation type="submission" date="2021-01" db="EMBL/GenBank/DDBJ databases">
        <title>Genome public.</title>
        <authorList>
            <person name="Liu C."/>
            <person name="Sun Q."/>
        </authorList>
    </citation>
    <scope>NUCLEOTIDE SEQUENCE [LARGE SCALE GENOMIC DNA]</scope>
    <source>
        <strain evidence="1 2">JC656</strain>
    </source>
</reference>
<dbReference type="RefSeq" id="WP_189693872.1">
    <property type="nucleotide sequence ID" value="NZ_BNCM01000007.1"/>
</dbReference>
<evidence type="ECO:0000313" key="1">
    <source>
        <dbReference type="EMBL" id="MBL0705555.1"/>
    </source>
</evidence>
<gene>
    <name evidence="1" type="ORF">JJE72_08555</name>
</gene>
<dbReference type="Proteomes" id="UP000639051">
    <property type="component" value="Unassembled WGS sequence"/>
</dbReference>
<name>A0ABS1K1J7_9MICC</name>
<organism evidence="1 2">
    <name type="scientific">Sinomonas cellulolyticus</name>
    <dbReference type="NCBI Taxonomy" id="2801916"/>
    <lineage>
        <taxon>Bacteria</taxon>
        <taxon>Bacillati</taxon>
        <taxon>Actinomycetota</taxon>
        <taxon>Actinomycetes</taxon>
        <taxon>Micrococcales</taxon>
        <taxon>Micrococcaceae</taxon>
        <taxon>Sinomonas</taxon>
    </lineage>
</organism>
<accession>A0ABS1K1J7</accession>
<dbReference type="EMBL" id="JAERRC010000022">
    <property type="protein sequence ID" value="MBL0705555.1"/>
    <property type="molecule type" value="Genomic_DNA"/>
</dbReference>
<protein>
    <submittedName>
        <fullName evidence="1">Uncharacterized protein</fullName>
    </submittedName>
</protein>